<evidence type="ECO:0000313" key="4">
    <source>
        <dbReference type="Proteomes" id="UP001648503"/>
    </source>
</evidence>
<dbReference type="PANTHER" id="PTHR47936">
    <property type="entry name" value="PPR_LONG DOMAIN-CONTAINING PROTEIN"/>
    <property type="match status" value="1"/>
</dbReference>
<dbReference type="EMBL" id="JAFCIX010000575">
    <property type="protein sequence ID" value="KAH6586146.1"/>
    <property type="molecule type" value="Genomic_DNA"/>
</dbReference>
<dbReference type="InterPro" id="IPR011990">
    <property type="entry name" value="TPR-like_helical_dom_sf"/>
</dbReference>
<dbReference type="InterPro" id="IPR002885">
    <property type="entry name" value="PPR_rpt"/>
</dbReference>
<evidence type="ECO:0000256" key="1">
    <source>
        <dbReference type="ARBA" id="ARBA00022737"/>
    </source>
</evidence>
<name>A0ABQ8ET32_9FUNG</name>
<reference evidence="3 4" key="1">
    <citation type="submission" date="2021-02" db="EMBL/GenBank/DDBJ databases">
        <title>Variation within the Batrachochytrium salamandrivorans European outbreak.</title>
        <authorList>
            <person name="Kelly M."/>
            <person name="Pasmans F."/>
            <person name="Shea T.P."/>
            <person name="Munoz J.F."/>
            <person name="Carranza S."/>
            <person name="Cuomo C.A."/>
            <person name="Martel A."/>
        </authorList>
    </citation>
    <scope>NUCLEOTIDE SEQUENCE [LARGE SCALE GENOMIC DNA]</scope>
    <source>
        <strain evidence="3 4">AMFP18/2</strain>
    </source>
</reference>
<gene>
    <name evidence="3" type="ORF">BASA50_000612</name>
</gene>
<sequence length="569" mass="63584">MQTIAIIASAASAAYHRHLCRTTRSFLTHHSVDVHRRILKYASIQGSRSLLSTVAAVSSPTPTISSSMTIPSTTTSNSNASSSTKDPTVKNVEFDGLISTRKPNSPPPKRFICEETGKPLATEHMPKPFRTLIEQLHKGKMEAAHATFSEIEKTDPEMLTVLTIAGFNRIIEAVSDKTLHILQNYSSKQRVARTREILSRMESSGRKPNNATLSIFSPSGIKTNTMSYFNKLRLLEPQSAAPFNFLMQSYAENNENDNVLNTFALLRDSGIKPTMDTFALVANVYFSRHDFTNARTYIDLCKKQFITPEDDAPYLTPGMYHILLSILNDQSSHQEARQVVDHMNRVKVRMNLSLQCEDFISLVAVCPSKDFSEKKSIWLQYTKLPTSLTTNGRLLKSLAHKLGPIGELQTIALLKEWCLEFGFPYSTSLVNLVGAYVSIKDFDTAKMMVDQLVASEISVPIPAYTRIIHAYADLGDISNALAYLETATLQGGSFKKWSLFYVLGKAMTHQSKLVDDVIKFIRKCYPDLTTEQLLQRGRRFGSRTTKKVSASSKEVSSRGQQRKIGIKSV</sequence>
<feature type="compositionally biased region" description="Basic residues" evidence="2">
    <location>
        <begin position="560"/>
        <end position="569"/>
    </location>
</feature>
<dbReference type="Pfam" id="PF13812">
    <property type="entry name" value="PPR_3"/>
    <property type="match status" value="1"/>
</dbReference>
<comment type="caution">
    <text evidence="3">The sequence shown here is derived from an EMBL/GenBank/DDBJ whole genome shotgun (WGS) entry which is preliminary data.</text>
</comment>
<evidence type="ECO:0000256" key="2">
    <source>
        <dbReference type="SAM" id="MobiDB-lite"/>
    </source>
</evidence>
<dbReference type="PANTHER" id="PTHR47936:SF1">
    <property type="entry name" value="PENTATRICOPEPTIDE REPEAT-CONTAINING PROTEIN GUN1, CHLOROPLASTIC"/>
    <property type="match status" value="1"/>
</dbReference>
<dbReference type="SUPFAM" id="SSF48452">
    <property type="entry name" value="TPR-like"/>
    <property type="match status" value="1"/>
</dbReference>
<keyword evidence="1" id="KW-0677">Repeat</keyword>
<feature type="region of interest" description="Disordered" evidence="2">
    <location>
        <begin position="545"/>
        <end position="569"/>
    </location>
</feature>
<dbReference type="Proteomes" id="UP001648503">
    <property type="component" value="Unassembled WGS sequence"/>
</dbReference>
<proteinExistence type="predicted"/>
<evidence type="ECO:0008006" key="5">
    <source>
        <dbReference type="Google" id="ProtNLM"/>
    </source>
</evidence>
<feature type="compositionally biased region" description="Low complexity" evidence="2">
    <location>
        <begin position="60"/>
        <end position="84"/>
    </location>
</feature>
<evidence type="ECO:0000313" key="3">
    <source>
        <dbReference type="EMBL" id="KAH6586146.1"/>
    </source>
</evidence>
<organism evidence="3 4">
    <name type="scientific">Batrachochytrium salamandrivorans</name>
    <dbReference type="NCBI Taxonomy" id="1357716"/>
    <lineage>
        <taxon>Eukaryota</taxon>
        <taxon>Fungi</taxon>
        <taxon>Fungi incertae sedis</taxon>
        <taxon>Chytridiomycota</taxon>
        <taxon>Chytridiomycota incertae sedis</taxon>
        <taxon>Chytridiomycetes</taxon>
        <taxon>Rhizophydiales</taxon>
        <taxon>Rhizophydiales incertae sedis</taxon>
        <taxon>Batrachochytrium</taxon>
    </lineage>
</organism>
<accession>A0ABQ8ET32</accession>
<protein>
    <recommendedName>
        <fullName evidence="5">Pentacotripeptide-repeat region of PRORP domain-containing protein</fullName>
    </recommendedName>
</protein>
<keyword evidence="4" id="KW-1185">Reference proteome</keyword>
<feature type="region of interest" description="Disordered" evidence="2">
    <location>
        <begin position="60"/>
        <end position="88"/>
    </location>
</feature>
<dbReference type="Gene3D" id="1.25.40.10">
    <property type="entry name" value="Tetratricopeptide repeat domain"/>
    <property type="match status" value="1"/>
</dbReference>